<feature type="transmembrane region" description="Helical" evidence="6">
    <location>
        <begin position="348"/>
        <end position="367"/>
    </location>
</feature>
<evidence type="ECO:0000256" key="5">
    <source>
        <dbReference type="ARBA" id="ARBA00023136"/>
    </source>
</evidence>
<feature type="transmembrane region" description="Helical" evidence="6">
    <location>
        <begin position="160"/>
        <end position="188"/>
    </location>
</feature>
<dbReference type="HOGENOM" id="CLU_049007_0_0_7"/>
<keyword evidence="2" id="KW-1003">Cell membrane</keyword>
<evidence type="ECO:0000256" key="3">
    <source>
        <dbReference type="ARBA" id="ARBA00022692"/>
    </source>
</evidence>
<feature type="transmembrane region" description="Helical" evidence="6">
    <location>
        <begin position="241"/>
        <end position="262"/>
    </location>
</feature>
<evidence type="ECO:0000256" key="4">
    <source>
        <dbReference type="ARBA" id="ARBA00022989"/>
    </source>
</evidence>
<evidence type="ECO:0000313" key="8">
    <source>
        <dbReference type="Proteomes" id="UP000006695"/>
    </source>
</evidence>
<comment type="subcellular location">
    <subcellularLocation>
        <location evidence="1">Cell membrane</location>
        <topology evidence="1">Multi-pass membrane protein</topology>
    </subcellularLocation>
</comment>
<evidence type="ECO:0000256" key="2">
    <source>
        <dbReference type="ARBA" id="ARBA00022475"/>
    </source>
</evidence>
<proteinExistence type="predicted"/>
<keyword evidence="4 6" id="KW-1133">Transmembrane helix</keyword>
<evidence type="ECO:0000256" key="1">
    <source>
        <dbReference type="ARBA" id="ARBA00004651"/>
    </source>
</evidence>
<dbReference type="EMBL" id="CP000698">
    <property type="protein sequence ID" value="ABQ27807.1"/>
    <property type="molecule type" value="Genomic_DNA"/>
</dbReference>
<evidence type="ECO:0000256" key="6">
    <source>
        <dbReference type="SAM" id="Phobius"/>
    </source>
</evidence>
<feature type="transmembrane region" description="Helical" evidence="6">
    <location>
        <begin position="320"/>
        <end position="341"/>
    </location>
</feature>
<gene>
    <name evidence="7" type="ordered locus">Gura_3654</name>
</gene>
<feature type="transmembrane region" description="Helical" evidence="6">
    <location>
        <begin position="122"/>
        <end position="140"/>
    </location>
</feature>
<name>A5G7N9_GEOUR</name>
<dbReference type="AlphaFoldDB" id="A5G7N9"/>
<dbReference type="GO" id="GO:0005886">
    <property type="term" value="C:plasma membrane"/>
    <property type="evidence" value="ECO:0007669"/>
    <property type="project" value="UniProtKB-SubCell"/>
</dbReference>
<accession>A5G7N9</accession>
<dbReference type="InterPro" id="IPR051817">
    <property type="entry name" value="FDH_cytochrome_b556_subunit"/>
</dbReference>
<keyword evidence="8" id="KW-1185">Reference proteome</keyword>
<feature type="transmembrane region" description="Helical" evidence="6">
    <location>
        <begin position="47"/>
        <end position="69"/>
    </location>
</feature>
<dbReference type="PANTHER" id="PTHR30074">
    <property type="entry name" value="FORMATE DEHYDROGENASE, NITRATE-INDUCIBLE, CYTOCHROME B556 FDN SUBUNIT"/>
    <property type="match status" value="1"/>
</dbReference>
<evidence type="ECO:0000313" key="7">
    <source>
        <dbReference type="EMBL" id="ABQ27807.1"/>
    </source>
</evidence>
<feature type="transmembrane region" description="Helical" evidence="6">
    <location>
        <begin position="81"/>
        <end position="102"/>
    </location>
</feature>
<keyword evidence="3 6" id="KW-0812">Transmembrane</keyword>
<dbReference type="STRING" id="351605.Gura_3654"/>
<protein>
    <submittedName>
        <fullName evidence="7">Polysulphide reductase-like protein</fullName>
    </submittedName>
</protein>
<feature type="transmembrane region" description="Helical" evidence="6">
    <location>
        <begin position="282"/>
        <end position="300"/>
    </location>
</feature>
<dbReference type="GO" id="GO:0009061">
    <property type="term" value="P:anaerobic respiration"/>
    <property type="evidence" value="ECO:0007669"/>
    <property type="project" value="TreeGrafter"/>
</dbReference>
<sequence>MKTYKANGVEIVDSLYKDSGKKKWNLMEKLLLGLTPRQYIAQALRNPFNWILAVIFAIGIPIILGRFFFGLGWVTHSSNDYPWGMFLGFGLFAMVPLSSSGFQLGTTCEVFGRHDFEPIERLGLLNGLLGYLFAVIYLMVDLGQPWRLPYPMVVSFGPAAVLFLVAWHVATYLSVQVAEVSVAFFEWIGFPMGKRGVRKITLGLTVAGIILSTLHQGALGALFTYAPGKVHPLWYSASFQWLHFFVSSLPGGLCMVIAVSTIARKTMAWRCGQGFNDNLDKLTIALAKGASMGLATYLTIKLIGMAHDNKWEYLATGWGQWYMFEIFFGVILPLGLFAYAIRNKKVGLVRFSAFLTVFGVVLNRVNTAMITFNWKLAEREIPHWREVIISVTIFAIYITVYRFILYRLPILYSWKTADETVEATEGARVPKKVIREEEPVPVGTYRTREESIIPTAGFSSLEKGN</sequence>
<feature type="transmembrane region" description="Helical" evidence="6">
    <location>
        <begin position="200"/>
        <end position="226"/>
    </location>
</feature>
<dbReference type="KEGG" id="gur:Gura_3654"/>
<organism evidence="7 8">
    <name type="scientific">Geotalea uraniireducens (strain Rf4)</name>
    <name type="common">Geobacter uraniireducens</name>
    <dbReference type="NCBI Taxonomy" id="351605"/>
    <lineage>
        <taxon>Bacteria</taxon>
        <taxon>Pseudomonadati</taxon>
        <taxon>Thermodesulfobacteriota</taxon>
        <taxon>Desulfuromonadia</taxon>
        <taxon>Geobacterales</taxon>
        <taxon>Geobacteraceae</taxon>
        <taxon>Geotalea</taxon>
    </lineage>
</organism>
<reference evidence="7 8" key="1">
    <citation type="submission" date="2007-05" db="EMBL/GenBank/DDBJ databases">
        <title>Complete sequence of Geobacter uraniireducens Rf4.</title>
        <authorList>
            <consortium name="US DOE Joint Genome Institute"/>
            <person name="Copeland A."/>
            <person name="Lucas S."/>
            <person name="Lapidus A."/>
            <person name="Barry K."/>
            <person name="Detter J.C."/>
            <person name="Glavina del Rio T."/>
            <person name="Hammon N."/>
            <person name="Israni S."/>
            <person name="Dalin E."/>
            <person name="Tice H."/>
            <person name="Pitluck S."/>
            <person name="Chertkov O."/>
            <person name="Brettin T."/>
            <person name="Bruce D."/>
            <person name="Han C."/>
            <person name="Schmutz J."/>
            <person name="Larimer F."/>
            <person name="Land M."/>
            <person name="Hauser L."/>
            <person name="Kyrpides N."/>
            <person name="Mikhailova N."/>
            <person name="Shelobolina E."/>
            <person name="Aklujkar M."/>
            <person name="Lovley D."/>
            <person name="Richardson P."/>
        </authorList>
    </citation>
    <scope>NUCLEOTIDE SEQUENCE [LARGE SCALE GENOMIC DNA]</scope>
    <source>
        <strain evidence="7 8">Rf4</strain>
    </source>
</reference>
<feature type="transmembrane region" description="Helical" evidence="6">
    <location>
        <begin position="387"/>
        <end position="405"/>
    </location>
</feature>
<keyword evidence="5 6" id="KW-0472">Membrane</keyword>
<dbReference type="PANTHER" id="PTHR30074:SF4">
    <property type="entry name" value="NI_FE-HYDROGENASE 2 B-TYPE CYTOCHROME SUBUNIT-RELATED"/>
    <property type="match status" value="1"/>
</dbReference>
<dbReference type="RefSeq" id="WP_011940461.1">
    <property type="nucleotide sequence ID" value="NC_009483.1"/>
</dbReference>
<dbReference type="Proteomes" id="UP000006695">
    <property type="component" value="Chromosome"/>
</dbReference>